<dbReference type="EMBL" id="LGRX02006773">
    <property type="protein sequence ID" value="KAK3276084.1"/>
    <property type="molecule type" value="Genomic_DNA"/>
</dbReference>
<evidence type="ECO:0008006" key="4">
    <source>
        <dbReference type="Google" id="ProtNLM"/>
    </source>
</evidence>
<protein>
    <recommendedName>
        <fullName evidence="4">F-box domain-containing protein</fullName>
    </recommendedName>
</protein>
<gene>
    <name evidence="2" type="ORF">CYMTET_15821</name>
</gene>
<comment type="subcellular location">
    <subcellularLocation>
        <location evidence="1">Cytoplasm</location>
        <location evidence="1">Cytoskeleton</location>
        <location evidence="1">Cilium axoneme</location>
    </subcellularLocation>
</comment>
<evidence type="ECO:0000313" key="3">
    <source>
        <dbReference type="Proteomes" id="UP001190700"/>
    </source>
</evidence>
<dbReference type="AlphaFoldDB" id="A0AAE0GDF3"/>
<name>A0AAE0GDF3_9CHLO</name>
<accession>A0AAE0GDF3</accession>
<organism evidence="2 3">
    <name type="scientific">Cymbomonas tetramitiformis</name>
    <dbReference type="NCBI Taxonomy" id="36881"/>
    <lineage>
        <taxon>Eukaryota</taxon>
        <taxon>Viridiplantae</taxon>
        <taxon>Chlorophyta</taxon>
        <taxon>Pyramimonadophyceae</taxon>
        <taxon>Pyramimonadales</taxon>
        <taxon>Pyramimonadaceae</taxon>
        <taxon>Cymbomonas</taxon>
    </lineage>
</organism>
<evidence type="ECO:0000256" key="1">
    <source>
        <dbReference type="ARBA" id="ARBA00004430"/>
    </source>
</evidence>
<dbReference type="InterPro" id="IPR032675">
    <property type="entry name" value="LRR_dom_sf"/>
</dbReference>
<keyword evidence="3" id="KW-1185">Reference proteome</keyword>
<dbReference type="Gene3D" id="3.80.10.10">
    <property type="entry name" value="Ribonuclease Inhibitor"/>
    <property type="match status" value="1"/>
</dbReference>
<reference evidence="2 3" key="1">
    <citation type="journal article" date="2015" name="Genome Biol. Evol.">
        <title>Comparative Genomics of a Bacterivorous Green Alga Reveals Evolutionary Causalities and Consequences of Phago-Mixotrophic Mode of Nutrition.</title>
        <authorList>
            <person name="Burns J.A."/>
            <person name="Paasch A."/>
            <person name="Narechania A."/>
            <person name="Kim E."/>
        </authorList>
    </citation>
    <scope>NUCLEOTIDE SEQUENCE [LARGE SCALE GENOMIC DNA]</scope>
    <source>
        <strain evidence="2 3">PLY_AMNH</strain>
    </source>
</reference>
<sequence length="296" mass="33072">MTEKFDASIKLCHMGSSKLAAENFSEILDYRMDSVNLLELLQSNRWEASDLYISGGMLLVRATVCGQNAVSVESQTTSRTGTCALVTEQPGKLTYGEQAFEKSVGMISIPLDVGAMILDNLTLEDWIAIRLLSRETCAWLQSCLPAVRRVSWRSKCSRHMIEHIIDNLFAKHNMTRVDALQGSFEFSREVPPPFSYVFRCFANLGSFSVTNSPCVTDCSVAALARCCPKLQRFNVYGFSLLFKNCNQLKELRISGSLVTDDALKFLSHAVSQTIALSWSTSIFPLAYTYQIQLSCY</sequence>
<proteinExistence type="predicted"/>
<dbReference type="Proteomes" id="UP001190700">
    <property type="component" value="Unassembled WGS sequence"/>
</dbReference>
<comment type="caution">
    <text evidence="2">The sequence shown here is derived from an EMBL/GenBank/DDBJ whole genome shotgun (WGS) entry which is preliminary data.</text>
</comment>
<dbReference type="GO" id="GO:0005930">
    <property type="term" value="C:axoneme"/>
    <property type="evidence" value="ECO:0007669"/>
    <property type="project" value="UniProtKB-SubCell"/>
</dbReference>
<dbReference type="SUPFAM" id="SSF52047">
    <property type="entry name" value="RNI-like"/>
    <property type="match status" value="1"/>
</dbReference>
<evidence type="ECO:0000313" key="2">
    <source>
        <dbReference type="EMBL" id="KAK3276084.1"/>
    </source>
</evidence>